<dbReference type="InterPro" id="IPR002491">
    <property type="entry name" value="ABC_transptr_periplasmic_BD"/>
</dbReference>
<dbReference type="EMBL" id="FTPS01000002">
    <property type="protein sequence ID" value="SIT86756.1"/>
    <property type="molecule type" value="Genomic_DNA"/>
</dbReference>
<evidence type="ECO:0000256" key="1">
    <source>
        <dbReference type="SAM" id="SignalP"/>
    </source>
</evidence>
<protein>
    <submittedName>
        <fullName evidence="3">Iron complex transport system substrate-binding protein</fullName>
    </submittedName>
</protein>
<proteinExistence type="predicted"/>
<feature type="chain" id="PRO_5012028886" evidence="1">
    <location>
        <begin position="28"/>
        <end position="296"/>
    </location>
</feature>
<dbReference type="AlphaFoldDB" id="A0A1R3X777"/>
<name>A0A1R3X777_9RHOB</name>
<dbReference type="STRING" id="515897.SAMN05421849_2404"/>
<reference evidence="3 4" key="1">
    <citation type="submission" date="2017-01" db="EMBL/GenBank/DDBJ databases">
        <authorList>
            <person name="Mah S.A."/>
            <person name="Swanson W.J."/>
            <person name="Moy G.W."/>
            <person name="Vacquier V.D."/>
        </authorList>
    </citation>
    <scope>NUCLEOTIDE SEQUENCE [LARGE SCALE GENOMIC DNA]</scope>
    <source>
        <strain evidence="3 4">DSM 21219</strain>
    </source>
</reference>
<feature type="domain" description="Fe/B12 periplasmic-binding" evidence="2">
    <location>
        <begin position="38"/>
        <end position="292"/>
    </location>
</feature>
<evidence type="ECO:0000313" key="3">
    <source>
        <dbReference type="EMBL" id="SIT86756.1"/>
    </source>
</evidence>
<dbReference type="PANTHER" id="PTHR30535:SF4">
    <property type="entry name" value="HEMIN-BINDING PERIPLASMIC PROTEIN HMUT"/>
    <property type="match status" value="1"/>
</dbReference>
<dbReference type="Gene3D" id="3.40.50.1980">
    <property type="entry name" value="Nitrogenase molybdenum iron protein domain"/>
    <property type="match status" value="2"/>
</dbReference>
<gene>
    <name evidence="3" type="ORF">SAMN05421849_2404</name>
</gene>
<dbReference type="Proteomes" id="UP000192455">
    <property type="component" value="Unassembled WGS sequence"/>
</dbReference>
<dbReference type="PANTHER" id="PTHR30535">
    <property type="entry name" value="VITAMIN B12-BINDING PROTEIN"/>
    <property type="match status" value="1"/>
</dbReference>
<dbReference type="SUPFAM" id="SSF53807">
    <property type="entry name" value="Helical backbone' metal receptor"/>
    <property type="match status" value="1"/>
</dbReference>
<dbReference type="CDD" id="cd01149">
    <property type="entry name" value="HutB"/>
    <property type="match status" value="1"/>
</dbReference>
<organism evidence="3 4">
    <name type="scientific">Pontibaca methylaminivorans</name>
    <dbReference type="NCBI Taxonomy" id="515897"/>
    <lineage>
        <taxon>Bacteria</taxon>
        <taxon>Pseudomonadati</taxon>
        <taxon>Pseudomonadota</taxon>
        <taxon>Alphaproteobacteria</taxon>
        <taxon>Rhodobacterales</taxon>
        <taxon>Roseobacteraceae</taxon>
        <taxon>Pontibaca</taxon>
    </lineage>
</organism>
<keyword evidence="4" id="KW-1185">Reference proteome</keyword>
<evidence type="ECO:0000313" key="4">
    <source>
        <dbReference type="Proteomes" id="UP000192455"/>
    </source>
</evidence>
<feature type="signal peptide" evidence="1">
    <location>
        <begin position="1"/>
        <end position="27"/>
    </location>
</feature>
<accession>A0A1R3X777</accession>
<sequence>MRSIATRTGRGAAFALCLLAQPLQGAAADTADLSDASRILSVGGSITEIIYALGEQDRLVARDTTSTYPEDALKLPDVGYMRALSPEGTLSVDPDGIIMLEGSGPAEAIDVLREADIPIVTIPETFDLDGILEKIRAVGSALGVEDKAGSLAQRIERDIRAVMAETAGGEQPRILFVISLQAGKIMASGTGTAADGIIRMAGAENAITGYSGYKQLTDEALITAAPDIILTMEVDAADLATGEELHALPAIAATPAGKAGRIISMDGTYLLGFGPRTAAAIHDLALIIKDRPKDEQ</sequence>
<dbReference type="Pfam" id="PF01497">
    <property type="entry name" value="Peripla_BP_2"/>
    <property type="match status" value="1"/>
</dbReference>
<dbReference type="PROSITE" id="PS50983">
    <property type="entry name" value="FE_B12_PBP"/>
    <property type="match status" value="1"/>
</dbReference>
<dbReference type="InterPro" id="IPR050902">
    <property type="entry name" value="ABC_Transporter_SBP"/>
</dbReference>
<evidence type="ECO:0000259" key="2">
    <source>
        <dbReference type="PROSITE" id="PS50983"/>
    </source>
</evidence>
<keyword evidence="1" id="KW-0732">Signal</keyword>